<proteinExistence type="predicted"/>
<keyword evidence="3" id="KW-1185">Reference proteome</keyword>
<feature type="signal peptide" evidence="1">
    <location>
        <begin position="1"/>
        <end position="21"/>
    </location>
</feature>
<dbReference type="Proteomes" id="UP000055035">
    <property type="component" value="Unassembled WGS sequence"/>
</dbReference>
<sequence length="252" mass="27420">MMKKKIATSVLTFLTTPLVFAATYAPMKDEPIYVPSYFLSLSVGPVWADDAGRTQTLLLAPEVLKTYAADKSTDALVDGEVFLGWQKTISPGFIGQFGLAAAATSNARLSGDIWDDADPQFNNYTYSYRIHHSHVAAKGKLLMDRGWYVMPWISGSVGVGFNRAEEFNNVPTIPEAVVNANFASHTKTTFTYTLGAGLQKAITPNLQVGVGYEFADWGKSELSRALGQTNGTGLTLDHLYTNGVLFNITFLA</sequence>
<dbReference type="InterPro" id="IPR011250">
    <property type="entry name" value="OMP/PagP_B-barrel"/>
</dbReference>
<dbReference type="STRING" id="456.Ljor_0237"/>
<evidence type="ECO:0000256" key="1">
    <source>
        <dbReference type="SAM" id="SignalP"/>
    </source>
</evidence>
<reference evidence="2 3" key="1">
    <citation type="submission" date="2015-11" db="EMBL/GenBank/DDBJ databases">
        <title>Genomic analysis of 38 Legionella species identifies large and diverse effector repertoires.</title>
        <authorList>
            <person name="Burstein D."/>
            <person name="Amaro F."/>
            <person name="Zusman T."/>
            <person name="Lifshitz Z."/>
            <person name="Cohen O."/>
            <person name="Gilbert J.A."/>
            <person name="Pupko T."/>
            <person name="Shuman H.A."/>
            <person name="Segal G."/>
        </authorList>
    </citation>
    <scope>NUCLEOTIDE SEQUENCE [LARGE SCALE GENOMIC DNA]</scope>
    <source>
        <strain evidence="2 3">BL-540</strain>
    </source>
</reference>
<gene>
    <name evidence="2" type="ORF">Ljor_0237</name>
</gene>
<evidence type="ECO:0000313" key="2">
    <source>
        <dbReference type="EMBL" id="KTD19014.1"/>
    </source>
</evidence>
<organism evidence="2 3">
    <name type="scientific">Legionella jordanis</name>
    <dbReference type="NCBI Taxonomy" id="456"/>
    <lineage>
        <taxon>Bacteria</taxon>
        <taxon>Pseudomonadati</taxon>
        <taxon>Pseudomonadota</taxon>
        <taxon>Gammaproteobacteria</taxon>
        <taxon>Legionellales</taxon>
        <taxon>Legionellaceae</taxon>
        <taxon>Legionella</taxon>
    </lineage>
</organism>
<dbReference type="Gene3D" id="2.40.160.20">
    <property type="match status" value="1"/>
</dbReference>
<keyword evidence="1" id="KW-0732">Signal</keyword>
<name>A0A0W0VGY1_9GAMM</name>
<evidence type="ECO:0000313" key="3">
    <source>
        <dbReference type="Proteomes" id="UP000055035"/>
    </source>
</evidence>
<feature type="chain" id="PRO_5006914796" description="Opacity protein and related surface antigens" evidence="1">
    <location>
        <begin position="22"/>
        <end position="252"/>
    </location>
</feature>
<comment type="caution">
    <text evidence="2">The sequence shown here is derived from an EMBL/GenBank/DDBJ whole genome shotgun (WGS) entry which is preliminary data.</text>
</comment>
<dbReference type="EMBL" id="LNYJ01000003">
    <property type="protein sequence ID" value="KTD19014.1"/>
    <property type="molecule type" value="Genomic_DNA"/>
</dbReference>
<evidence type="ECO:0008006" key="4">
    <source>
        <dbReference type="Google" id="ProtNLM"/>
    </source>
</evidence>
<dbReference type="PATRIC" id="fig|456.5.peg.253"/>
<accession>A0A0W0VGY1</accession>
<dbReference type="AlphaFoldDB" id="A0A0W0VGY1"/>
<protein>
    <recommendedName>
        <fullName evidence="4">Opacity protein and related surface antigens</fullName>
    </recommendedName>
</protein>
<dbReference type="SUPFAM" id="SSF56925">
    <property type="entry name" value="OMPA-like"/>
    <property type="match status" value="1"/>
</dbReference>